<feature type="transmembrane region" description="Helical" evidence="1">
    <location>
        <begin position="81"/>
        <end position="101"/>
    </location>
</feature>
<feature type="transmembrane region" description="Helical" evidence="1">
    <location>
        <begin position="55"/>
        <end position="75"/>
    </location>
</feature>
<organism evidence="2 3">
    <name type="scientific">Pedobacter agri</name>
    <dbReference type="NCBI Taxonomy" id="454586"/>
    <lineage>
        <taxon>Bacteria</taxon>
        <taxon>Pseudomonadati</taxon>
        <taxon>Bacteroidota</taxon>
        <taxon>Sphingobacteriia</taxon>
        <taxon>Sphingobacteriales</taxon>
        <taxon>Sphingobacteriaceae</taxon>
        <taxon>Pedobacter</taxon>
    </lineage>
</organism>
<dbReference type="AlphaFoldDB" id="A0A9X3DG71"/>
<keyword evidence="1" id="KW-1133">Transmembrane helix</keyword>
<dbReference type="Proteomes" id="UP001142592">
    <property type="component" value="Unassembled WGS sequence"/>
</dbReference>
<accession>A0A9X3DG71</accession>
<dbReference type="RefSeq" id="WP_010600139.1">
    <property type="nucleotide sequence ID" value="NZ_JAPJUH010000006.1"/>
</dbReference>
<feature type="transmembrane region" description="Helical" evidence="1">
    <location>
        <begin position="27"/>
        <end position="43"/>
    </location>
</feature>
<gene>
    <name evidence="2" type="ORF">OQZ29_20280</name>
</gene>
<evidence type="ECO:0000256" key="1">
    <source>
        <dbReference type="SAM" id="Phobius"/>
    </source>
</evidence>
<protein>
    <submittedName>
        <fullName evidence="2">Uncharacterized protein</fullName>
    </submittedName>
</protein>
<reference evidence="2" key="1">
    <citation type="submission" date="2022-11" db="EMBL/GenBank/DDBJ databases">
        <authorList>
            <person name="Graham C."/>
            <person name="Newman J.D."/>
        </authorList>
    </citation>
    <scope>NUCLEOTIDE SEQUENCE</scope>
    <source>
        <strain evidence="2">DSM 19486</strain>
    </source>
</reference>
<sequence length="106" mass="11435">MNKYLQVLLGAFLGIGSAVIFGNDEALKTFISFTIPFFAISLINNSEHNDGISPFGIALTIYIIGGVAVGVVSIISDVIEYLPFFILIAVIVGLFFLYALLTNKKS</sequence>
<comment type="caution">
    <text evidence="2">The sequence shown here is derived from an EMBL/GenBank/DDBJ whole genome shotgun (WGS) entry which is preliminary data.</text>
</comment>
<proteinExistence type="predicted"/>
<keyword evidence="1" id="KW-0472">Membrane</keyword>
<evidence type="ECO:0000313" key="2">
    <source>
        <dbReference type="EMBL" id="MCX3267109.1"/>
    </source>
</evidence>
<keyword evidence="1" id="KW-0812">Transmembrane</keyword>
<keyword evidence="3" id="KW-1185">Reference proteome</keyword>
<dbReference type="EMBL" id="JAPJUH010000006">
    <property type="protein sequence ID" value="MCX3267109.1"/>
    <property type="molecule type" value="Genomic_DNA"/>
</dbReference>
<name>A0A9X3DG71_9SPHI</name>
<evidence type="ECO:0000313" key="3">
    <source>
        <dbReference type="Proteomes" id="UP001142592"/>
    </source>
</evidence>